<reference evidence="2 3" key="1">
    <citation type="submission" date="2016-08" db="EMBL/GenBank/DDBJ databases">
        <title>Genome sequence of Clavibacter michiganensis spp. strain CASJ009.</title>
        <authorList>
            <person name="Thapa S.P."/>
            <person name="Coaker G."/>
        </authorList>
    </citation>
    <scope>NUCLEOTIDE SEQUENCE [LARGE SCALE GENOMIC DNA]</scope>
    <source>
        <strain evidence="2">CASJ009</strain>
    </source>
</reference>
<comment type="caution">
    <text evidence="2">The sequence shown here is derived from an EMBL/GenBank/DDBJ whole genome shotgun (WGS) entry which is preliminary data.</text>
</comment>
<feature type="compositionally biased region" description="Basic and acidic residues" evidence="1">
    <location>
        <begin position="1"/>
        <end position="19"/>
    </location>
</feature>
<dbReference type="AlphaFoldDB" id="A0A251XSI5"/>
<dbReference type="Proteomes" id="UP000195106">
    <property type="component" value="Unassembled WGS sequence"/>
</dbReference>
<evidence type="ECO:0000256" key="1">
    <source>
        <dbReference type="SAM" id="MobiDB-lite"/>
    </source>
</evidence>
<gene>
    <name evidence="2" type="ORF">CMsap09_06325</name>
</gene>
<name>A0A251XSI5_9MICO</name>
<evidence type="ECO:0000313" key="2">
    <source>
        <dbReference type="EMBL" id="OUE08544.1"/>
    </source>
</evidence>
<dbReference type="EMBL" id="MDHJ01000001">
    <property type="protein sequence ID" value="OUE08544.1"/>
    <property type="molecule type" value="Genomic_DNA"/>
</dbReference>
<feature type="region of interest" description="Disordered" evidence="1">
    <location>
        <begin position="1"/>
        <end position="61"/>
    </location>
</feature>
<organism evidence="2 3">
    <name type="scientific">Clavibacter michiganensis</name>
    <dbReference type="NCBI Taxonomy" id="28447"/>
    <lineage>
        <taxon>Bacteria</taxon>
        <taxon>Bacillati</taxon>
        <taxon>Actinomycetota</taxon>
        <taxon>Actinomycetes</taxon>
        <taxon>Micrococcales</taxon>
        <taxon>Microbacteriaceae</taxon>
        <taxon>Clavibacter</taxon>
    </lineage>
</organism>
<protein>
    <submittedName>
        <fullName evidence="2">Uncharacterized protein</fullName>
    </submittedName>
</protein>
<accession>A0A251XSI5</accession>
<evidence type="ECO:0000313" key="3">
    <source>
        <dbReference type="Proteomes" id="UP000195106"/>
    </source>
</evidence>
<sequence length="81" mass="8711">MRRGSGVDDARPGKTRRPETSGVQRLPSQKRWLPSPSPNQPGSSDDGVTDVGEAGGGVDDMVLLSWRKVSSAQVRRRAGRP</sequence>
<proteinExistence type="predicted"/>